<dbReference type="GO" id="GO:0005737">
    <property type="term" value="C:cytoplasm"/>
    <property type="evidence" value="ECO:0007669"/>
    <property type="project" value="UniProtKB-ARBA"/>
</dbReference>
<keyword evidence="5" id="KW-0460">Magnesium</keyword>
<dbReference type="InterPro" id="IPR033749">
    <property type="entry name" value="Polyprenyl_synt_CS"/>
</dbReference>
<dbReference type="PROSITE" id="PS00723">
    <property type="entry name" value="POLYPRENYL_SYNTHASE_1"/>
    <property type="match status" value="1"/>
</dbReference>
<name>A0AAU7QNB3_9GAMM</name>
<dbReference type="InterPro" id="IPR000092">
    <property type="entry name" value="Polyprenyl_synt"/>
</dbReference>
<dbReference type="EC" id="2.5.1.10" evidence="8"/>
<dbReference type="GO" id="GO:0004337">
    <property type="term" value="F:(2E,6E)-farnesyl diphosphate synthase activity"/>
    <property type="evidence" value="ECO:0007669"/>
    <property type="project" value="UniProtKB-EC"/>
</dbReference>
<dbReference type="PANTHER" id="PTHR43281:SF1">
    <property type="entry name" value="FARNESYL DIPHOSPHATE SYNTHASE"/>
    <property type="match status" value="1"/>
</dbReference>
<dbReference type="SFLD" id="SFLDG01017">
    <property type="entry name" value="Polyprenyl_Transferase_Like"/>
    <property type="match status" value="1"/>
</dbReference>
<keyword evidence="6" id="KW-0414">Isoprene biosynthesis</keyword>
<dbReference type="Pfam" id="PF00348">
    <property type="entry name" value="polyprenyl_synt"/>
    <property type="match status" value="1"/>
</dbReference>
<dbReference type="CDD" id="cd00685">
    <property type="entry name" value="Trans_IPPS_HT"/>
    <property type="match status" value="1"/>
</dbReference>
<evidence type="ECO:0000256" key="3">
    <source>
        <dbReference type="ARBA" id="ARBA00022679"/>
    </source>
</evidence>
<dbReference type="EMBL" id="CP157948">
    <property type="protein sequence ID" value="XBS91006.1"/>
    <property type="molecule type" value="Genomic_DNA"/>
</dbReference>
<dbReference type="Gene3D" id="1.10.600.10">
    <property type="entry name" value="Farnesyl Diphosphate Synthase"/>
    <property type="match status" value="1"/>
</dbReference>
<dbReference type="PROSITE" id="PS00444">
    <property type="entry name" value="POLYPRENYL_SYNTHASE_2"/>
    <property type="match status" value="1"/>
</dbReference>
<evidence type="ECO:0000256" key="7">
    <source>
        <dbReference type="RuleBase" id="RU004466"/>
    </source>
</evidence>
<dbReference type="InterPro" id="IPR008949">
    <property type="entry name" value="Isoprenoid_synthase_dom_sf"/>
</dbReference>
<dbReference type="SFLD" id="SFLDS00005">
    <property type="entry name" value="Isoprenoid_Synthase_Type_I"/>
    <property type="match status" value="1"/>
</dbReference>
<dbReference type="InterPro" id="IPR053378">
    <property type="entry name" value="Prenyl_diphosphate_synthase"/>
</dbReference>
<evidence type="ECO:0000256" key="2">
    <source>
        <dbReference type="ARBA" id="ARBA00006706"/>
    </source>
</evidence>
<accession>A0AAU7QNB3</accession>
<dbReference type="FunFam" id="1.10.600.10:FF:000001">
    <property type="entry name" value="Geranylgeranyl diphosphate synthase"/>
    <property type="match status" value="1"/>
</dbReference>
<dbReference type="PANTHER" id="PTHR43281">
    <property type="entry name" value="FARNESYL DIPHOSPHATE SYNTHASE"/>
    <property type="match status" value="1"/>
</dbReference>
<gene>
    <name evidence="8" type="primary">ispA</name>
    <name evidence="8" type="ORF">ABNK63_05035</name>
</gene>
<dbReference type="AlphaFoldDB" id="A0AAU7QNB3"/>
<protein>
    <submittedName>
        <fullName evidence="8">(2E,6E)-farnesyl diphosphate synthase</fullName>
        <ecNumber evidence="8">2.5.1.10</ecNumber>
    </submittedName>
</protein>
<dbReference type="NCBIfam" id="NF007877">
    <property type="entry name" value="PRK10581.1"/>
    <property type="match status" value="1"/>
</dbReference>
<evidence type="ECO:0000256" key="1">
    <source>
        <dbReference type="ARBA" id="ARBA00001946"/>
    </source>
</evidence>
<dbReference type="RefSeq" id="WP_007804426.1">
    <property type="nucleotide sequence ID" value="NZ_CP157948.1"/>
</dbReference>
<dbReference type="GO" id="GO:0046872">
    <property type="term" value="F:metal ion binding"/>
    <property type="evidence" value="ECO:0007669"/>
    <property type="project" value="UniProtKB-KW"/>
</dbReference>
<dbReference type="GO" id="GO:0008654">
    <property type="term" value="P:phospholipid biosynthetic process"/>
    <property type="evidence" value="ECO:0007669"/>
    <property type="project" value="UniProtKB-ARBA"/>
</dbReference>
<evidence type="ECO:0000256" key="6">
    <source>
        <dbReference type="ARBA" id="ARBA00023229"/>
    </source>
</evidence>
<evidence type="ECO:0000256" key="5">
    <source>
        <dbReference type="ARBA" id="ARBA00022842"/>
    </source>
</evidence>
<dbReference type="SUPFAM" id="SSF48576">
    <property type="entry name" value="Terpenoid synthases"/>
    <property type="match status" value="1"/>
</dbReference>
<reference evidence="8" key="1">
    <citation type="submission" date="2024-06" db="EMBL/GenBank/DDBJ databases">
        <authorList>
            <person name="Sun Y."/>
        </authorList>
    </citation>
    <scope>NUCLEOTIDE SEQUENCE</scope>
    <source>
        <strain evidence="8">IGA1.0</strain>
    </source>
</reference>
<evidence type="ECO:0000256" key="4">
    <source>
        <dbReference type="ARBA" id="ARBA00022723"/>
    </source>
</evidence>
<comment type="similarity">
    <text evidence="2 7">Belongs to the FPP/GGPP synthase family.</text>
</comment>
<dbReference type="NCBIfam" id="NF045485">
    <property type="entry name" value="FPPsyn"/>
    <property type="match status" value="1"/>
</dbReference>
<comment type="cofactor">
    <cofactor evidence="1">
        <name>Mg(2+)</name>
        <dbReference type="ChEBI" id="CHEBI:18420"/>
    </cofactor>
</comment>
<evidence type="ECO:0000313" key="8">
    <source>
        <dbReference type="EMBL" id="XBS91006.1"/>
    </source>
</evidence>
<organism evidence="8">
    <name type="scientific">Rhodanobacter sp. IGA1.0</name>
    <dbReference type="NCBI Taxonomy" id="3158582"/>
    <lineage>
        <taxon>Bacteria</taxon>
        <taxon>Pseudomonadati</taxon>
        <taxon>Pseudomonadota</taxon>
        <taxon>Gammaproteobacteria</taxon>
        <taxon>Lysobacterales</taxon>
        <taxon>Rhodanobacteraceae</taxon>
        <taxon>Rhodanobacter</taxon>
    </lineage>
</organism>
<keyword evidence="4" id="KW-0479">Metal-binding</keyword>
<sequence>MNPNSDHAELGPALQSLIQRAEQALDRHLPSAGHSPAELHRAMRYAVLSGGKRLRPLLVYAAAQALGHDSATLDAPACAVELIHAYSLVHDDLPAMDDDALRRGRPTCHIVFGEAMAILAGDALQALAFEILADDAARQVEAATGIAMLRALGRACGAEGMAGGQALDLAAVGRHLGLDQLEHMHACKTGALIRASVQLGALAAGADDGMLQSLDRYAHAVGLAFQVRDDILDVEGESAVIGKTAGKDAAADKPTFPSIIGLDASRARLAELTEQALAAIAPLGTRGELLRELALYSALRVR</sequence>
<proteinExistence type="inferred from homology"/>
<dbReference type="GO" id="GO:0016114">
    <property type="term" value="P:terpenoid biosynthetic process"/>
    <property type="evidence" value="ECO:0007669"/>
    <property type="project" value="UniProtKB-ARBA"/>
</dbReference>
<keyword evidence="3 7" id="KW-0808">Transferase</keyword>